<evidence type="ECO:0000256" key="6">
    <source>
        <dbReference type="ARBA" id="ARBA00022833"/>
    </source>
</evidence>
<dbReference type="CDD" id="cd07723">
    <property type="entry name" value="hydroxyacylglutathione_hydrolase_MBL-fold"/>
    <property type="match status" value="1"/>
</dbReference>
<evidence type="ECO:0000313" key="10">
    <source>
        <dbReference type="Proteomes" id="UP000295484"/>
    </source>
</evidence>
<feature type="binding site" evidence="7">
    <location>
        <position position="169"/>
    </location>
    <ligand>
        <name>Zn(2+)</name>
        <dbReference type="ChEBI" id="CHEBI:29105"/>
        <label>2</label>
    </ligand>
</feature>
<dbReference type="Pfam" id="PF00753">
    <property type="entry name" value="Lactamase_B"/>
    <property type="match status" value="1"/>
</dbReference>
<evidence type="ECO:0000256" key="1">
    <source>
        <dbReference type="ARBA" id="ARBA00001623"/>
    </source>
</evidence>
<dbReference type="InterPro" id="IPR036866">
    <property type="entry name" value="RibonucZ/Hydroxyglut_hydro"/>
</dbReference>
<feature type="binding site" evidence="7">
    <location>
        <position position="131"/>
    </location>
    <ligand>
        <name>Zn(2+)</name>
        <dbReference type="ChEBI" id="CHEBI:29105"/>
        <label>1</label>
    </ligand>
</feature>
<dbReference type="HAMAP" id="MF_01374">
    <property type="entry name" value="Glyoxalase_2"/>
    <property type="match status" value="1"/>
</dbReference>
<dbReference type="SUPFAM" id="SSF56281">
    <property type="entry name" value="Metallo-hydrolase/oxidoreductase"/>
    <property type="match status" value="1"/>
</dbReference>
<feature type="binding site" evidence="7">
    <location>
        <position position="58"/>
    </location>
    <ligand>
        <name>Zn(2+)</name>
        <dbReference type="ChEBI" id="CHEBI:29105"/>
        <label>2</label>
    </ligand>
</feature>
<keyword evidence="6 7" id="KW-0862">Zinc</keyword>
<name>A0A4R8G237_9RHOB</name>
<evidence type="ECO:0000256" key="3">
    <source>
        <dbReference type="ARBA" id="ARBA00006759"/>
    </source>
</evidence>
<feature type="binding site" evidence="7">
    <location>
        <position position="56"/>
    </location>
    <ligand>
        <name>Zn(2+)</name>
        <dbReference type="ChEBI" id="CHEBI:29105"/>
        <label>1</label>
    </ligand>
</feature>
<dbReference type="InterPro" id="IPR050110">
    <property type="entry name" value="Glyoxalase_II_hydrolase"/>
</dbReference>
<evidence type="ECO:0000256" key="2">
    <source>
        <dbReference type="ARBA" id="ARBA00004963"/>
    </source>
</evidence>
<organism evidence="9 10">
    <name type="scientific">Rhodovulum visakhapatnamense</name>
    <dbReference type="NCBI Taxonomy" id="364297"/>
    <lineage>
        <taxon>Bacteria</taxon>
        <taxon>Pseudomonadati</taxon>
        <taxon>Pseudomonadota</taxon>
        <taxon>Alphaproteobacteria</taxon>
        <taxon>Rhodobacterales</taxon>
        <taxon>Paracoccaceae</taxon>
        <taxon>Rhodovulum</taxon>
    </lineage>
</organism>
<dbReference type="InterPro" id="IPR017782">
    <property type="entry name" value="Hydroxyacylglutathione_Hdrlase"/>
</dbReference>
<dbReference type="AlphaFoldDB" id="A0A4R8G237"/>
<reference evidence="9 10" key="1">
    <citation type="submission" date="2019-03" db="EMBL/GenBank/DDBJ databases">
        <title>Genomic Encyclopedia of Type Strains, Phase IV (KMG-IV): sequencing the most valuable type-strain genomes for metagenomic binning, comparative biology and taxonomic classification.</title>
        <authorList>
            <person name="Goeker M."/>
        </authorList>
    </citation>
    <scope>NUCLEOTIDE SEQUENCE [LARGE SCALE GENOMIC DNA]</scope>
    <source>
        <strain evidence="9 10">JA181</strain>
    </source>
</reference>
<dbReference type="InterPro" id="IPR032282">
    <property type="entry name" value="HAGH_C"/>
</dbReference>
<comment type="similarity">
    <text evidence="3 7">Belongs to the metallo-beta-lactamase superfamily. Glyoxalase II family.</text>
</comment>
<dbReference type="InterPro" id="IPR035680">
    <property type="entry name" value="Clx_II_MBL"/>
</dbReference>
<dbReference type="PIRSF" id="PIRSF005457">
    <property type="entry name" value="Glx"/>
    <property type="match status" value="1"/>
</dbReference>
<evidence type="ECO:0000256" key="5">
    <source>
        <dbReference type="ARBA" id="ARBA00022801"/>
    </source>
</evidence>
<keyword evidence="4 7" id="KW-0479">Metal-binding</keyword>
<dbReference type="SMART" id="SM00849">
    <property type="entry name" value="Lactamase_B"/>
    <property type="match status" value="1"/>
</dbReference>
<comment type="subunit">
    <text evidence="7">Monomer.</text>
</comment>
<dbReference type="PANTHER" id="PTHR43705">
    <property type="entry name" value="HYDROXYACYLGLUTATHIONE HYDROLASE"/>
    <property type="match status" value="1"/>
</dbReference>
<feature type="binding site" evidence="7">
    <location>
        <position position="59"/>
    </location>
    <ligand>
        <name>Zn(2+)</name>
        <dbReference type="ChEBI" id="CHEBI:29105"/>
        <label>2</label>
    </ligand>
</feature>
<dbReference type="Gene3D" id="3.60.15.10">
    <property type="entry name" value="Ribonuclease Z/Hydroxyacylglutathione hydrolase-like"/>
    <property type="match status" value="1"/>
</dbReference>
<dbReference type="NCBIfam" id="TIGR03413">
    <property type="entry name" value="GSH_gloB"/>
    <property type="match status" value="1"/>
</dbReference>
<dbReference type="UniPathway" id="UPA00619">
    <property type="reaction ID" value="UER00676"/>
</dbReference>
<gene>
    <name evidence="7" type="primary">gloB</name>
    <name evidence="9" type="ORF">EV657_10744</name>
</gene>
<proteinExistence type="inferred from homology"/>
<dbReference type="GO" id="GO:0004416">
    <property type="term" value="F:hydroxyacylglutathione hydrolase activity"/>
    <property type="evidence" value="ECO:0007669"/>
    <property type="project" value="UniProtKB-UniRule"/>
</dbReference>
<protein>
    <recommendedName>
        <fullName evidence="7">Hydroxyacylglutathione hydrolase</fullName>
        <ecNumber evidence="7">3.1.2.6</ecNumber>
    </recommendedName>
    <alternativeName>
        <fullName evidence="7">Glyoxalase II</fullName>
        <shortName evidence="7">Glx II</shortName>
    </alternativeName>
</protein>
<evidence type="ECO:0000313" key="9">
    <source>
        <dbReference type="EMBL" id="TDX30077.1"/>
    </source>
</evidence>
<comment type="catalytic activity">
    <reaction evidence="1 7">
        <text>an S-(2-hydroxyacyl)glutathione + H2O = a 2-hydroxy carboxylate + glutathione + H(+)</text>
        <dbReference type="Rhea" id="RHEA:21864"/>
        <dbReference type="ChEBI" id="CHEBI:15377"/>
        <dbReference type="ChEBI" id="CHEBI:15378"/>
        <dbReference type="ChEBI" id="CHEBI:57925"/>
        <dbReference type="ChEBI" id="CHEBI:58896"/>
        <dbReference type="ChEBI" id="CHEBI:71261"/>
        <dbReference type="EC" id="3.1.2.6"/>
    </reaction>
</comment>
<dbReference type="GO" id="GO:0019243">
    <property type="term" value="P:methylglyoxal catabolic process to D-lactate via S-lactoyl-glutathione"/>
    <property type="evidence" value="ECO:0007669"/>
    <property type="project" value="UniProtKB-UniRule"/>
</dbReference>
<feature type="binding site" evidence="7">
    <location>
        <position position="131"/>
    </location>
    <ligand>
        <name>Zn(2+)</name>
        <dbReference type="ChEBI" id="CHEBI:29105"/>
        <label>2</label>
    </ligand>
</feature>
<comment type="function">
    <text evidence="7">Thiolesterase that catalyzes the hydrolysis of S-D-lactoyl-glutathione to form glutathione and D-lactic acid.</text>
</comment>
<feature type="binding site" evidence="7">
    <location>
        <position position="112"/>
    </location>
    <ligand>
        <name>Zn(2+)</name>
        <dbReference type="ChEBI" id="CHEBI:29105"/>
        <label>1</label>
    </ligand>
</feature>
<accession>A0A4R8G237</accession>
<sequence>MPLEIVTVPCLSDNYAYLVKGPGGALLIDAPEAGPIVEALESRGWGLDAILITHHHHDHVGGVAELRTRYGAQVMGPAAEAARLPPLDRALAEGDRVGDGPAEAEVIAVPGHTLGHVAYRFAGGNAVFTADSLMALGCGRLFEGTPAMMWDSLMKLAALPPETLVFSGHEYTSANARFALTVEPGNDALRARSAEIDRLRDEGRPTVPVPLSVESATNPFLRAGRPELKTALGLGDASDVEVFAEIRARKDRF</sequence>
<dbReference type="EMBL" id="SOEB01000007">
    <property type="protein sequence ID" value="TDX30077.1"/>
    <property type="molecule type" value="Genomic_DNA"/>
</dbReference>
<keyword evidence="5 7" id="KW-0378">Hydrolase</keyword>
<dbReference type="PANTHER" id="PTHR43705:SF1">
    <property type="entry name" value="HYDROXYACYLGLUTATHIONE HYDROLASE GLOB"/>
    <property type="match status" value="1"/>
</dbReference>
<evidence type="ECO:0000256" key="4">
    <source>
        <dbReference type="ARBA" id="ARBA00022723"/>
    </source>
</evidence>
<dbReference type="GO" id="GO:0046872">
    <property type="term" value="F:metal ion binding"/>
    <property type="evidence" value="ECO:0007669"/>
    <property type="project" value="UniProtKB-KW"/>
</dbReference>
<feature type="domain" description="Metallo-beta-lactamase" evidence="8">
    <location>
        <begin position="13"/>
        <end position="169"/>
    </location>
</feature>
<dbReference type="RefSeq" id="WP_134077598.1">
    <property type="nucleotide sequence ID" value="NZ_SOEB01000007.1"/>
</dbReference>
<evidence type="ECO:0000256" key="7">
    <source>
        <dbReference type="HAMAP-Rule" id="MF_01374"/>
    </source>
</evidence>
<dbReference type="EC" id="3.1.2.6" evidence="7"/>
<dbReference type="InterPro" id="IPR001279">
    <property type="entry name" value="Metallo-B-lactamas"/>
</dbReference>
<feature type="binding site" evidence="7">
    <location>
        <position position="54"/>
    </location>
    <ligand>
        <name>Zn(2+)</name>
        <dbReference type="ChEBI" id="CHEBI:29105"/>
        <label>1</label>
    </ligand>
</feature>
<dbReference type="Proteomes" id="UP000295484">
    <property type="component" value="Unassembled WGS sequence"/>
</dbReference>
<dbReference type="Pfam" id="PF16123">
    <property type="entry name" value="HAGH_C"/>
    <property type="match status" value="1"/>
</dbReference>
<comment type="pathway">
    <text evidence="2 7">Secondary metabolite metabolism; methylglyoxal degradation; (R)-lactate from methylglyoxal: step 2/2.</text>
</comment>
<comment type="caution">
    <text evidence="9">The sequence shown here is derived from an EMBL/GenBank/DDBJ whole genome shotgun (WGS) entry which is preliminary data.</text>
</comment>
<comment type="cofactor">
    <cofactor evidence="7">
        <name>Zn(2+)</name>
        <dbReference type="ChEBI" id="CHEBI:29105"/>
    </cofactor>
    <text evidence="7">Binds 2 Zn(2+) ions per subunit.</text>
</comment>
<evidence type="ECO:0000259" key="8">
    <source>
        <dbReference type="SMART" id="SM00849"/>
    </source>
</evidence>